<sequence>MIKKTRRRLWRSMLHRISRVSPVIAAQLLYFRKTGKYLNVRNPRDFNEKLQWLKIYWRDPLMTLCADKYEMHQYVTRQGGGNALNTILAVYDSPEEIDWEELPQRFALKCTHGCGYNIVTRNKHELDPEAVKRKLTTWMGEKFGQGNLEPHYDEITPRIILERYIENRAGQLPMDYKIYCFNGVAKLVEVCSERERELKLDFFDLAWNRLAISFETLQRDTPPERPACFEEMVAYAEQLAQPFPFVRMDFYDNDGVPILGELTFTPGSSMSTCYSEYGLRYLGDLLTLPEAPFDRAKSSTSPPGMHTIHRT</sequence>
<dbReference type="GO" id="GO:0016740">
    <property type="term" value="F:transferase activity"/>
    <property type="evidence" value="ECO:0007669"/>
    <property type="project" value="UniProtKB-KW"/>
</dbReference>
<organism evidence="1 2">
    <name type="scientific">Halomonas urmiana</name>
    <dbReference type="NCBI Taxonomy" id="490901"/>
    <lineage>
        <taxon>Bacteria</taxon>
        <taxon>Pseudomonadati</taxon>
        <taxon>Pseudomonadota</taxon>
        <taxon>Gammaproteobacteria</taxon>
        <taxon>Oceanospirillales</taxon>
        <taxon>Halomonadaceae</taxon>
        <taxon>Halomonas</taxon>
    </lineage>
</organism>
<dbReference type="OrthoDB" id="9791827at2"/>
<keyword evidence="2" id="KW-1185">Reference proteome</keyword>
<name>A0A5R8M9R2_9GAMM</name>
<dbReference type="RefSeq" id="WP_138182889.1">
    <property type="nucleotide sequence ID" value="NZ_VBUI01000043.1"/>
</dbReference>
<dbReference type="AlphaFoldDB" id="A0A5R8M9R2"/>
<dbReference type="InterPro" id="IPR029465">
    <property type="entry name" value="ATPgrasp_TupA"/>
</dbReference>
<protein>
    <submittedName>
        <fullName evidence="1">Glycosyl transferase</fullName>
    </submittedName>
</protein>
<accession>A0A5R8M9R2</accession>
<dbReference type="Pfam" id="PF14305">
    <property type="entry name" value="ATPgrasp_TupA"/>
    <property type="match status" value="1"/>
</dbReference>
<keyword evidence="1" id="KW-0808">Transferase</keyword>
<comment type="caution">
    <text evidence="1">The sequence shown here is derived from an EMBL/GenBank/DDBJ whole genome shotgun (WGS) entry which is preliminary data.</text>
</comment>
<dbReference type="Proteomes" id="UP000306973">
    <property type="component" value="Unassembled WGS sequence"/>
</dbReference>
<gene>
    <name evidence="1" type="ORF">FEI13_18030</name>
</gene>
<evidence type="ECO:0000313" key="1">
    <source>
        <dbReference type="EMBL" id="TLF45469.1"/>
    </source>
</evidence>
<reference evidence="1 2" key="1">
    <citation type="journal article" date="2007" name="Int. J. Syst. Evol. Microbiol.">
        <title>Halomonas saccharevitans sp. nov., Halomonas arcis sp. nov. and Halomonas subterranea sp. nov., halophilic bacteria isolated from hypersaline environments of China.</title>
        <authorList>
            <person name="Xu X.W."/>
            <person name="Wu Y.H."/>
            <person name="Zhou Z."/>
            <person name="Wang C.S."/>
            <person name="Zhou Y.G."/>
            <person name="Zhang H.B."/>
            <person name="Wang Y."/>
            <person name="Wu M."/>
        </authorList>
    </citation>
    <scope>NUCLEOTIDE SEQUENCE [LARGE SCALE GENOMIC DNA]</scope>
    <source>
        <strain evidence="1 2">TBZ3</strain>
    </source>
</reference>
<proteinExistence type="predicted"/>
<evidence type="ECO:0000313" key="2">
    <source>
        <dbReference type="Proteomes" id="UP000306973"/>
    </source>
</evidence>
<dbReference type="EMBL" id="VBUI01000043">
    <property type="protein sequence ID" value="TLF45469.1"/>
    <property type="molecule type" value="Genomic_DNA"/>
</dbReference>